<protein>
    <submittedName>
        <fullName evidence="2">Sigma-Y antisigma factor component</fullName>
    </submittedName>
</protein>
<evidence type="ECO:0000313" key="3">
    <source>
        <dbReference type="Proteomes" id="UP001236652"/>
    </source>
</evidence>
<gene>
    <name evidence="2" type="ORF">QNI29_11315</name>
</gene>
<dbReference type="Proteomes" id="UP001236652">
    <property type="component" value="Chromosome"/>
</dbReference>
<keyword evidence="1" id="KW-0812">Transmembrane</keyword>
<name>A0ABY8UT06_9BACI</name>
<proteinExistence type="predicted"/>
<reference evidence="2 3" key="1">
    <citation type="submission" date="2023-05" db="EMBL/GenBank/DDBJ databases">
        <title>Comparative genomics reveals the evidence of polycyclic aromatic hydrocarbons degradation in moderately halophilic genus Pontibacillus.</title>
        <authorList>
            <person name="Yang H."/>
            <person name="Qian Z."/>
        </authorList>
    </citation>
    <scope>NUCLEOTIDE SEQUENCE [LARGE SCALE GENOMIC DNA]</scope>
    <source>
        <strain evidence="3">HN14</strain>
    </source>
</reference>
<accession>A0ABY8UT06</accession>
<organism evidence="2 3">
    <name type="scientific">Pontibacillus chungwhensis</name>
    <dbReference type="NCBI Taxonomy" id="265426"/>
    <lineage>
        <taxon>Bacteria</taxon>
        <taxon>Bacillati</taxon>
        <taxon>Bacillota</taxon>
        <taxon>Bacilli</taxon>
        <taxon>Bacillales</taxon>
        <taxon>Bacillaceae</taxon>
        <taxon>Pontibacillus</taxon>
    </lineage>
</organism>
<sequence>MTQVEPTEVPVFMWCLIVLLLVSQSTFLFIQAKKIHKTPWFWAIVGLIQVPMPTVAFYLMKKLIWEKKR</sequence>
<feature type="transmembrane region" description="Helical" evidence="1">
    <location>
        <begin position="38"/>
        <end position="60"/>
    </location>
</feature>
<keyword evidence="1" id="KW-1133">Transmembrane helix</keyword>
<dbReference type="EMBL" id="CP126446">
    <property type="protein sequence ID" value="WIF96343.1"/>
    <property type="molecule type" value="Genomic_DNA"/>
</dbReference>
<dbReference type="RefSeq" id="WP_231416595.1">
    <property type="nucleotide sequence ID" value="NZ_CP126446.1"/>
</dbReference>
<feature type="transmembrane region" description="Helical" evidence="1">
    <location>
        <begin position="12"/>
        <end position="32"/>
    </location>
</feature>
<keyword evidence="1" id="KW-0472">Membrane</keyword>
<keyword evidence="3" id="KW-1185">Reference proteome</keyword>
<evidence type="ECO:0000256" key="1">
    <source>
        <dbReference type="SAM" id="Phobius"/>
    </source>
</evidence>
<evidence type="ECO:0000313" key="2">
    <source>
        <dbReference type="EMBL" id="WIF96343.1"/>
    </source>
</evidence>